<evidence type="ECO:0000256" key="10">
    <source>
        <dbReference type="ARBA" id="ARBA00023128"/>
    </source>
</evidence>
<accession>A0A816EXN7</accession>
<evidence type="ECO:0000256" key="9">
    <source>
        <dbReference type="ARBA" id="ARBA00022989"/>
    </source>
</evidence>
<protein>
    <recommendedName>
        <fullName evidence="3">NADH dehydrogenase [ubiquinone] 1 beta subcomplex subunit 4</fullName>
    </recommendedName>
    <alternativeName>
        <fullName evidence="12">Complex I-B15</fullName>
    </alternativeName>
    <alternativeName>
        <fullName evidence="13">NADH-ubiquinone oxidoreductase B15 subunit</fullName>
    </alternativeName>
</protein>
<proteinExistence type="inferred from homology"/>
<evidence type="ECO:0000256" key="3">
    <source>
        <dbReference type="ARBA" id="ARBA00018681"/>
    </source>
</evidence>
<keyword evidence="7" id="KW-0999">Mitochondrion inner membrane</keyword>
<feature type="transmembrane region" description="Helical" evidence="14">
    <location>
        <begin position="75"/>
        <end position="93"/>
    </location>
</feature>
<comment type="similarity">
    <text evidence="2">Belongs to the complex I NDUFB4 subunit family.</text>
</comment>
<evidence type="ECO:0000256" key="13">
    <source>
        <dbReference type="ARBA" id="ARBA00030987"/>
    </source>
</evidence>
<keyword evidence="4" id="KW-0813">Transport</keyword>
<keyword evidence="10" id="KW-0496">Mitochondrion</keyword>
<comment type="subcellular location">
    <subcellularLocation>
        <location evidence="1">Mitochondrion inner membrane</location>
        <topology evidence="1">Single-pass membrane protein</topology>
    </subcellularLocation>
</comment>
<dbReference type="Proteomes" id="UP000663828">
    <property type="component" value="Unassembled WGS sequence"/>
</dbReference>
<reference evidence="15" key="1">
    <citation type="submission" date="2021-02" db="EMBL/GenBank/DDBJ databases">
        <authorList>
            <person name="Nowell W R."/>
        </authorList>
    </citation>
    <scope>NUCLEOTIDE SEQUENCE</scope>
</reference>
<keyword evidence="5" id="KW-0679">Respiratory chain</keyword>
<sequence>MPVQAPPSEWELTSDEIKLIQKRAQLRATTKAEFLKRYRNPFYQTVPGHFVDPQNVRLYAYQQNTYRYLYTAPRILLAPALFVLAGTIVQYFVQKHRIQYNKDCNEGKVPYAKRPDFNAYF</sequence>
<dbReference type="AlphaFoldDB" id="A0A816EXN7"/>
<comment type="caution">
    <text evidence="15">The sequence shown here is derived from an EMBL/GenBank/DDBJ whole genome shotgun (WGS) entry which is preliminary data.</text>
</comment>
<evidence type="ECO:0000256" key="4">
    <source>
        <dbReference type="ARBA" id="ARBA00022448"/>
    </source>
</evidence>
<keyword evidence="6 14" id="KW-0812">Transmembrane</keyword>
<keyword evidence="9 14" id="KW-1133">Transmembrane helix</keyword>
<evidence type="ECO:0000256" key="5">
    <source>
        <dbReference type="ARBA" id="ARBA00022660"/>
    </source>
</evidence>
<dbReference type="Pfam" id="PF07225">
    <property type="entry name" value="NDUF_B4"/>
    <property type="match status" value="1"/>
</dbReference>
<keyword evidence="11 14" id="KW-0472">Membrane</keyword>
<name>A0A816EXN7_ADIRI</name>
<evidence type="ECO:0000256" key="11">
    <source>
        <dbReference type="ARBA" id="ARBA00023136"/>
    </source>
</evidence>
<dbReference type="EMBL" id="CAJNOR010010201">
    <property type="protein sequence ID" value="CAF1651916.1"/>
    <property type="molecule type" value="Genomic_DNA"/>
</dbReference>
<organism evidence="15 16">
    <name type="scientific">Adineta ricciae</name>
    <name type="common">Rotifer</name>
    <dbReference type="NCBI Taxonomy" id="249248"/>
    <lineage>
        <taxon>Eukaryota</taxon>
        <taxon>Metazoa</taxon>
        <taxon>Spiralia</taxon>
        <taxon>Gnathifera</taxon>
        <taxon>Rotifera</taxon>
        <taxon>Eurotatoria</taxon>
        <taxon>Bdelloidea</taxon>
        <taxon>Adinetida</taxon>
        <taxon>Adinetidae</taxon>
        <taxon>Adineta</taxon>
    </lineage>
</organism>
<keyword evidence="16" id="KW-1185">Reference proteome</keyword>
<dbReference type="InterPro" id="IPR009866">
    <property type="entry name" value="NADH_UbQ_OxRdtase_NDUFB4_su"/>
</dbReference>
<evidence type="ECO:0000313" key="15">
    <source>
        <dbReference type="EMBL" id="CAF1651916.1"/>
    </source>
</evidence>
<keyword evidence="8" id="KW-0249">Electron transport</keyword>
<evidence type="ECO:0000256" key="6">
    <source>
        <dbReference type="ARBA" id="ARBA00022692"/>
    </source>
</evidence>
<evidence type="ECO:0000256" key="2">
    <source>
        <dbReference type="ARBA" id="ARBA00007260"/>
    </source>
</evidence>
<evidence type="ECO:0000256" key="12">
    <source>
        <dbReference type="ARBA" id="ARBA00030212"/>
    </source>
</evidence>
<evidence type="ECO:0000256" key="1">
    <source>
        <dbReference type="ARBA" id="ARBA00004434"/>
    </source>
</evidence>
<evidence type="ECO:0000313" key="16">
    <source>
        <dbReference type="Proteomes" id="UP000663828"/>
    </source>
</evidence>
<gene>
    <name evidence="15" type="ORF">XAT740_LOCUS55145</name>
</gene>
<evidence type="ECO:0000256" key="8">
    <source>
        <dbReference type="ARBA" id="ARBA00022982"/>
    </source>
</evidence>
<evidence type="ECO:0000256" key="7">
    <source>
        <dbReference type="ARBA" id="ARBA00022792"/>
    </source>
</evidence>
<dbReference type="GO" id="GO:0005743">
    <property type="term" value="C:mitochondrial inner membrane"/>
    <property type="evidence" value="ECO:0007669"/>
    <property type="project" value="UniProtKB-SubCell"/>
</dbReference>
<evidence type="ECO:0000256" key="14">
    <source>
        <dbReference type="SAM" id="Phobius"/>
    </source>
</evidence>